<dbReference type="InterPro" id="IPR006680">
    <property type="entry name" value="Amidohydro-rel"/>
</dbReference>
<dbReference type="SUPFAM" id="SSF51556">
    <property type="entry name" value="Metallo-dependent hydrolases"/>
    <property type="match status" value="1"/>
</dbReference>
<reference evidence="3 4" key="1">
    <citation type="submission" date="2020-08" db="EMBL/GenBank/DDBJ databases">
        <title>Whole genome shotgun sequence of Actinocatenispora thailandica NBRC 105041.</title>
        <authorList>
            <person name="Komaki H."/>
            <person name="Tamura T."/>
        </authorList>
    </citation>
    <scope>NUCLEOTIDE SEQUENCE [LARGE SCALE GENOMIC DNA]</scope>
    <source>
        <strain evidence="3 4">NBRC 105041</strain>
    </source>
</reference>
<dbReference type="EMBL" id="AP023355">
    <property type="protein sequence ID" value="BCJ34336.1"/>
    <property type="molecule type" value="Genomic_DNA"/>
</dbReference>
<evidence type="ECO:0000313" key="4">
    <source>
        <dbReference type="Proteomes" id="UP000611640"/>
    </source>
</evidence>
<dbReference type="InterPro" id="IPR032466">
    <property type="entry name" value="Metal_Hydrolase"/>
</dbReference>
<comment type="similarity">
    <text evidence="1">Belongs to the metallo-dependent hydrolases superfamily.</text>
</comment>
<dbReference type="Pfam" id="PF04909">
    <property type="entry name" value="Amidohydro_2"/>
    <property type="match status" value="1"/>
</dbReference>
<dbReference type="RefSeq" id="WP_203961078.1">
    <property type="nucleotide sequence ID" value="NZ_AP023355.1"/>
</dbReference>
<accession>A0A7R7DMP6</accession>
<gene>
    <name evidence="3" type="ORF">Athai_18390</name>
</gene>
<name>A0A7R7DMP6_9ACTN</name>
<proteinExistence type="inferred from homology"/>
<dbReference type="InterPro" id="IPR052350">
    <property type="entry name" value="Metallo-dep_Lactonases"/>
</dbReference>
<dbReference type="Proteomes" id="UP000611640">
    <property type="component" value="Chromosome"/>
</dbReference>
<keyword evidence="4" id="KW-1185">Reference proteome</keyword>
<evidence type="ECO:0000256" key="1">
    <source>
        <dbReference type="ARBA" id="ARBA00038310"/>
    </source>
</evidence>
<dbReference type="Gene3D" id="3.20.20.140">
    <property type="entry name" value="Metal-dependent hydrolases"/>
    <property type="match status" value="1"/>
</dbReference>
<evidence type="ECO:0000313" key="3">
    <source>
        <dbReference type="EMBL" id="BCJ34336.1"/>
    </source>
</evidence>
<dbReference type="PANTHER" id="PTHR43569">
    <property type="entry name" value="AMIDOHYDROLASE"/>
    <property type="match status" value="1"/>
</dbReference>
<protein>
    <submittedName>
        <fullName evidence="3">Amidohydrolase</fullName>
    </submittedName>
</protein>
<evidence type="ECO:0000259" key="2">
    <source>
        <dbReference type="Pfam" id="PF04909"/>
    </source>
</evidence>
<dbReference type="PANTHER" id="PTHR43569:SF2">
    <property type="entry name" value="AMIDOHYDROLASE-RELATED DOMAIN-CONTAINING PROTEIN"/>
    <property type="match status" value="1"/>
</dbReference>
<dbReference type="AlphaFoldDB" id="A0A7R7DMP6"/>
<feature type="domain" description="Amidohydrolase-related" evidence="2">
    <location>
        <begin position="2"/>
        <end position="274"/>
    </location>
</feature>
<dbReference type="KEGG" id="atl:Athai_18390"/>
<dbReference type="GO" id="GO:0016787">
    <property type="term" value="F:hydrolase activity"/>
    <property type="evidence" value="ECO:0007669"/>
    <property type="project" value="InterPro"/>
</dbReference>
<sequence>MIDCHAHLWDPAAGHPWIRPGSPHHRSFGIDDLAAADAGTGAESTGTILVEASRGDAGETLALAETYRTHPGLVAGYVANLHVHAAAGPARFAALLDRLGAHRPHGMRLGGAELADTPAPERALLPVLAERGVVLELHLGRNALTDAAALAAREPALTVVVDHLGNPPHLRTDGLAGWRRGLALAAARPNVVVKLSGLATQQRGVPGGRVAALVGEVVDAVGPDRCVVGSDWPICLPAATRAESLALARAGLAGLTAAERERALAGTATRIYRLRPARHGGSAS</sequence>
<organism evidence="3 4">
    <name type="scientific">Actinocatenispora thailandica</name>
    <dbReference type="NCBI Taxonomy" id="227318"/>
    <lineage>
        <taxon>Bacteria</taxon>
        <taxon>Bacillati</taxon>
        <taxon>Actinomycetota</taxon>
        <taxon>Actinomycetes</taxon>
        <taxon>Micromonosporales</taxon>
        <taxon>Micromonosporaceae</taxon>
        <taxon>Actinocatenispora</taxon>
    </lineage>
</organism>